<feature type="domain" description="Response regulatory" evidence="3">
    <location>
        <begin position="3"/>
        <end position="117"/>
    </location>
</feature>
<name>A0A0A3J9K4_9BACL</name>
<dbReference type="eggNOG" id="COG2204">
    <property type="taxonomic scope" value="Bacteria"/>
</dbReference>
<dbReference type="OrthoDB" id="9808843at2"/>
<evidence type="ECO:0000256" key="1">
    <source>
        <dbReference type="ARBA" id="ARBA00022553"/>
    </source>
</evidence>
<dbReference type="SUPFAM" id="SSF52172">
    <property type="entry name" value="CheY-like"/>
    <property type="match status" value="1"/>
</dbReference>
<sequence length="129" mass="14749">MKELLIVDDNRGIRMLLEEVFSKDGYLVHLATNGAEAISIAENKDIHCVLLDMKLPDMNGIEILKTIVQFKKNLPFIMMSAYAEQDLIEKAKNNGAIHFITKPFNIHELKELVSKFIKSHSELRVNEII</sequence>
<dbReference type="Gene3D" id="3.40.50.2300">
    <property type="match status" value="1"/>
</dbReference>
<evidence type="ECO:0000256" key="2">
    <source>
        <dbReference type="PROSITE-ProRule" id="PRU00169"/>
    </source>
</evidence>
<organism evidence="4 5">
    <name type="scientific">Ureibacillus massiliensis 4400831 = CIP 108448 = CCUG 49529</name>
    <dbReference type="NCBI Taxonomy" id="1211035"/>
    <lineage>
        <taxon>Bacteria</taxon>
        <taxon>Bacillati</taxon>
        <taxon>Bacillota</taxon>
        <taxon>Bacilli</taxon>
        <taxon>Bacillales</taxon>
        <taxon>Caryophanaceae</taxon>
        <taxon>Ureibacillus</taxon>
    </lineage>
</organism>
<dbReference type="InterPro" id="IPR001789">
    <property type="entry name" value="Sig_transdc_resp-reg_receiver"/>
</dbReference>
<dbReference type="PANTHER" id="PTHR44591">
    <property type="entry name" value="STRESS RESPONSE REGULATOR PROTEIN 1"/>
    <property type="match status" value="1"/>
</dbReference>
<comment type="caution">
    <text evidence="4">The sequence shown here is derived from an EMBL/GenBank/DDBJ whole genome shotgun (WGS) entry which is preliminary data.</text>
</comment>
<reference evidence="4 5" key="1">
    <citation type="submission" date="2014-02" db="EMBL/GenBank/DDBJ databases">
        <title>Draft genome sequence of Lysinibacillus massiliensis CCUG 49529.</title>
        <authorList>
            <person name="Zhang F."/>
            <person name="Wang G."/>
            <person name="Zhang L."/>
        </authorList>
    </citation>
    <scope>NUCLEOTIDE SEQUENCE [LARGE SCALE GENOMIC DNA]</scope>
    <source>
        <strain evidence="4 5">CCUG 49529</strain>
    </source>
</reference>
<dbReference type="Proteomes" id="UP000030595">
    <property type="component" value="Unassembled WGS sequence"/>
</dbReference>
<evidence type="ECO:0000313" key="5">
    <source>
        <dbReference type="Proteomes" id="UP000030595"/>
    </source>
</evidence>
<dbReference type="EMBL" id="JPVQ01000001">
    <property type="protein sequence ID" value="KGR92465.1"/>
    <property type="molecule type" value="Genomic_DNA"/>
</dbReference>
<dbReference type="AlphaFoldDB" id="A0A0A3J9K4"/>
<gene>
    <name evidence="4" type="ORF">CD30_01245</name>
</gene>
<keyword evidence="1 2" id="KW-0597">Phosphoprotein</keyword>
<keyword evidence="5" id="KW-1185">Reference proteome</keyword>
<dbReference type="GO" id="GO:0000160">
    <property type="term" value="P:phosphorelay signal transduction system"/>
    <property type="evidence" value="ECO:0007669"/>
    <property type="project" value="InterPro"/>
</dbReference>
<dbReference type="InterPro" id="IPR011006">
    <property type="entry name" value="CheY-like_superfamily"/>
</dbReference>
<feature type="modified residue" description="4-aspartylphosphate" evidence="2">
    <location>
        <position position="52"/>
    </location>
</feature>
<dbReference type="PANTHER" id="PTHR44591:SF3">
    <property type="entry name" value="RESPONSE REGULATORY DOMAIN-CONTAINING PROTEIN"/>
    <property type="match status" value="1"/>
</dbReference>
<protein>
    <recommendedName>
        <fullName evidence="3">Response regulatory domain-containing protein</fullName>
    </recommendedName>
</protein>
<accession>A0A0A3J9K4</accession>
<dbReference type="InterPro" id="IPR050595">
    <property type="entry name" value="Bact_response_regulator"/>
</dbReference>
<evidence type="ECO:0000259" key="3">
    <source>
        <dbReference type="PROSITE" id="PS50110"/>
    </source>
</evidence>
<dbReference type="PROSITE" id="PS50110">
    <property type="entry name" value="RESPONSE_REGULATORY"/>
    <property type="match status" value="1"/>
</dbReference>
<proteinExistence type="predicted"/>
<dbReference type="Pfam" id="PF00072">
    <property type="entry name" value="Response_reg"/>
    <property type="match status" value="1"/>
</dbReference>
<evidence type="ECO:0000313" key="4">
    <source>
        <dbReference type="EMBL" id="KGR92465.1"/>
    </source>
</evidence>
<dbReference type="SMART" id="SM00448">
    <property type="entry name" value="REC"/>
    <property type="match status" value="1"/>
</dbReference>